<keyword evidence="1" id="KW-0175">Coiled coil</keyword>
<proteinExistence type="predicted"/>
<reference evidence="3" key="1">
    <citation type="thesis" date="2020" institute="ProQuest LLC" country="789 East Eisenhower Parkway, Ann Arbor, MI, USA">
        <title>Comparative Genomics and Chromosome Evolution.</title>
        <authorList>
            <person name="Mudd A.B."/>
        </authorList>
    </citation>
    <scope>NUCLEOTIDE SEQUENCE</scope>
    <source>
        <strain evidence="3">HN-11 Male</strain>
        <tissue evidence="3">Kidney and liver</tissue>
    </source>
</reference>
<dbReference type="OrthoDB" id="5575722at2759"/>
<feature type="coiled-coil region" evidence="1">
    <location>
        <begin position="52"/>
        <end position="86"/>
    </location>
</feature>
<accession>A0A8J6KBB1</accession>
<keyword evidence="4" id="KW-1185">Reference proteome</keyword>
<dbReference type="PANTHER" id="PTHR16151:SF2">
    <property type="entry name" value="HAUS AUGMIN-LIKE COMPLEX SUBUNIT 6"/>
    <property type="match status" value="1"/>
</dbReference>
<dbReference type="InterPro" id="IPR026797">
    <property type="entry name" value="HAUS_6"/>
</dbReference>
<dbReference type="GO" id="GO:0070652">
    <property type="term" value="C:HAUS complex"/>
    <property type="evidence" value="ECO:0007669"/>
    <property type="project" value="InterPro"/>
</dbReference>
<evidence type="ECO:0000313" key="4">
    <source>
        <dbReference type="Proteomes" id="UP000770717"/>
    </source>
</evidence>
<organism evidence="3 4">
    <name type="scientific">Eleutherodactylus coqui</name>
    <name type="common">Puerto Rican coqui</name>
    <dbReference type="NCBI Taxonomy" id="57060"/>
    <lineage>
        <taxon>Eukaryota</taxon>
        <taxon>Metazoa</taxon>
        <taxon>Chordata</taxon>
        <taxon>Craniata</taxon>
        <taxon>Vertebrata</taxon>
        <taxon>Euteleostomi</taxon>
        <taxon>Amphibia</taxon>
        <taxon>Batrachia</taxon>
        <taxon>Anura</taxon>
        <taxon>Neobatrachia</taxon>
        <taxon>Hyloidea</taxon>
        <taxon>Eleutherodactylidae</taxon>
        <taxon>Eleutherodactylinae</taxon>
        <taxon>Eleutherodactylus</taxon>
        <taxon>Eleutherodactylus</taxon>
    </lineage>
</organism>
<dbReference type="GO" id="GO:0008017">
    <property type="term" value="F:microtubule binding"/>
    <property type="evidence" value="ECO:0007669"/>
    <property type="project" value="TreeGrafter"/>
</dbReference>
<dbReference type="GO" id="GO:1990498">
    <property type="term" value="C:mitotic spindle microtubule"/>
    <property type="evidence" value="ECO:0007669"/>
    <property type="project" value="TreeGrafter"/>
</dbReference>
<comment type="caution">
    <text evidence="3">The sequence shown here is derived from an EMBL/GenBank/DDBJ whole genome shotgun (WGS) entry which is preliminary data.</text>
</comment>
<feature type="domain" description="HAUS augmin-like complex subunit 6 N-terminal" evidence="2">
    <location>
        <begin position="2"/>
        <end position="105"/>
    </location>
</feature>
<evidence type="ECO:0000256" key="1">
    <source>
        <dbReference type="SAM" id="Coils"/>
    </source>
</evidence>
<name>A0A8J6KBB1_ELECQ</name>
<evidence type="ECO:0000313" key="3">
    <source>
        <dbReference type="EMBL" id="KAG9486652.1"/>
    </source>
</evidence>
<dbReference type="AlphaFoldDB" id="A0A8J6KBB1"/>
<protein>
    <recommendedName>
        <fullName evidence="2">HAUS augmin-like complex subunit 6 N-terminal domain-containing protein</fullName>
    </recommendedName>
</protein>
<dbReference type="PANTHER" id="PTHR16151">
    <property type="entry name" value="HAUS AUGMIN-LIKE COMPLEX SUBUNIT 6"/>
    <property type="match status" value="1"/>
</dbReference>
<evidence type="ECO:0000259" key="2">
    <source>
        <dbReference type="Pfam" id="PF14661"/>
    </source>
</evidence>
<dbReference type="Proteomes" id="UP000770717">
    <property type="component" value="Unassembled WGS sequence"/>
</dbReference>
<gene>
    <name evidence="3" type="ORF">GDO78_006826</name>
</gene>
<sequence length="158" mass="18288">MLQHIKRDVDAENSFIPDALQCRIQDPLKALARNKIARHRYLQTLQREDFVITEYQKKAQLLVKQIRNLRSEFAALQTQSREMQSVQSDASGRNTSVEEVRTMWSKIIQTFNAMNKEMEVVDSVVIGDVDQFCLDASNVTLNIPNILVTRIESEMYKV</sequence>
<dbReference type="EMBL" id="WNTK01000003">
    <property type="protein sequence ID" value="KAG9486652.1"/>
    <property type="molecule type" value="Genomic_DNA"/>
</dbReference>
<dbReference type="GO" id="GO:0051225">
    <property type="term" value="P:spindle assembly"/>
    <property type="evidence" value="ECO:0007669"/>
    <property type="project" value="InterPro"/>
</dbReference>
<dbReference type="Pfam" id="PF14661">
    <property type="entry name" value="HAUS6_N"/>
    <property type="match status" value="1"/>
</dbReference>
<dbReference type="InterPro" id="IPR028163">
    <property type="entry name" value="HAUS_6_N"/>
</dbReference>